<protein>
    <recommendedName>
        <fullName evidence="2">Protein Flattop</fullName>
    </recommendedName>
    <alternativeName>
        <fullName evidence="3">Cilia- and flagella-associated protein 126</fullName>
    </alternativeName>
</protein>
<evidence type="ECO:0000256" key="5">
    <source>
        <dbReference type="SAM" id="MobiDB-lite"/>
    </source>
</evidence>
<evidence type="ECO:0000256" key="2">
    <source>
        <dbReference type="ARBA" id="ARBA00019181"/>
    </source>
</evidence>
<dbReference type="PANTHER" id="PTHR34639">
    <property type="entry name" value="PROTEIN FLATTOP"/>
    <property type="match status" value="1"/>
</dbReference>
<dbReference type="PANTHER" id="PTHR34639:SF1">
    <property type="entry name" value="PROTEIN FLATTOP"/>
    <property type="match status" value="1"/>
</dbReference>
<dbReference type="InterPro" id="IPR038797">
    <property type="entry name" value="Fltp"/>
</dbReference>
<feature type="compositionally biased region" description="Basic residues" evidence="5">
    <location>
        <begin position="104"/>
        <end position="114"/>
    </location>
</feature>
<reference evidence="6" key="3">
    <citation type="submission" date="2025-09" db="UniProtKB">
        <authorList>
            <consortium name="Ensembl"/>
        </authorList>
    </citation>
    <scope>IDENTIFICATION</scope>
</reference>
<feature type="compositionally biased region" description="Polar residues" evidence="5">
    <location>
        <begin position="140"/>
        <end position="161"/>
    </location>
</feature>
<dbReference type="Ensembl" id="ENSECRT00000013386.1">
    <property type="protein sequence ID" value="ENSECRP00000013156.1"/>
    <property type="gene ID" value="ENSECRG00000008781.1"/>
</dbReference>
<keyword evidence="7" id="KW-1185">Reference proteome</keyword>
<evidence type="ECO:0000256" key="4">
    <source>
        <dbReference type="ARBA" id="ARBA00045261"/>
    </source>
</evidence>
<dbReference type="Pfam" id="PF22611">
    <property type="entry name" value="CFAP126"/>
    <property type="match status" value="1"/>
</dbReference>
<comment type="similarity">
    <text evidence="1">Belongs to the Flattop family.</text>
</comment>
<evidence type="ECO:0000313" key="6">
    <source>
        <dbReference type="Ensembl" id="ENSECRP00000013156.1"/>
    </source>
</evidence>
<sequence length="161" mass="17975">MAVSFNANQFEHAFSPRKLQNWTIPRRHKENPATLDGHTQFIADDRGHLLPGLRGKSTAWGSFSGTWDMPCCIPPSHINYTARSEDAIIKLKKRTEENTLICKRNGHSGVKRNPRTPMRTESQQPQASSVLPDANKPDLNPQSNLELKTPSAQPPNLNSAN</sequence>
<reference evidence="6" key="2">
    <citation type="submission" date="2025-08" db="UniProtKB">
        <authorList>
            <consortium name="Ensembl"/>
        </authorList>
    </citation>
    <scope>IDENTIFICATION</scope>
</reference>
<comment type="function">
    <text evidence="4">Microtubule inner protein (MIP) part of the dynein-decorated doublet microtubules (DMTs) in cilia axoneme. Acts as a regulator of cilium basal body docking and positioning in mono- and multiciliated cells. Regulates basal body docking and cilia formation in multiciliated lung cells. Regulates kinocilium positioning and stereocilia bundle morphogenesis in the inner ear.</text>
</comment>
<accession>A0A8C4S6W4</accession>
<evidence type="ECO:0000313" key="7">
    <source>
        <dbReference type="Proteomes" id="UP000694620"/>
    </source>
</evidence>
<dbReference type="AlphaFoldDB" id="A0A8C4S6W4"/>
<feature type="compositionally biased region" description="Polar residues" evidence="5">
    <location>
        <begin position="119"/>
        <end position="129"/>
    </location>
</feature>
<dbReference type="CDD" id="cd23705">
    <property type="entry name" value="Flattop"/>
    <property type="match status" value="1"/>
</dbReference>
<reference evidence="6" key="1">
    <citation type="submission" date="2021-06" db="EMBL/GenBank/DDBJ databases">
        <authorList>
            <consortium name="Wellcome Sanger Institute Data Sharing"/>
        </authorList>
    </citation>
    <scope>NUCLEOTIDE SEQUENCE [LARGE SCALE GENOMIC DNA]</scope>
</reference>
<feature type="region of interest" description="Disordered" evidence="5">
    <location>
        <begin position="104"/>
        <end position="161"/>
    </location>
</feature>
<organism evidence="6 7">
    <name type="scientific">Erpetoichthys calabaricus</name>
    <name type="common">Rope fish</name>
    <name type="synonym">Calamoichthys calabaricus</name>
    <dbReference type="NCBI Taxonomy" id="27687"/>
    <lineage>
        <taxon>Eukaryota</taxon>
        <taxon>Metazoa</taxon>
        <taxon>Chordata</taxon>
        <taxon>Craniata</taxon>
        <taxon>Vertebrata</taxon>
        <taxon>Euteleostomi</taxon>
        <taxon>Actinopterygii</taxon>
        <taxon>Polypteriformes</taxon>
        <taxon>Polypteridae</taxon>
        <taxon>Erpetoichthys</taxon>
    </lineage>
</organism>
<name>A0A8C4S6W4_ERPCA</name>
<gene>
    <name evidence="6" type="primary">cfap126</name>
</gene>
<dbReference type="Proteomes" id="UP000694620">
    <property type="component" value="Chromosome 11"/>
</dbReference>
<evidence type="ECO:0000256" key="3">
    <source>
        <dbReference type="ARBA" id="ARBA00033306"/>
    </source>
</evidence>
<proteinExistence type="inferred from homology"/>
<evidence type="ECO:0000256" key="1">
    <source>
        <dbReference type="ARBA" id="ARBA00009887"/>
    </source>
</evidence>
<dbReference type="GO" id="GO:0044782">
    <property type="term" value="P:cilium organization"/>
    <property type="evidence" value="ECO:0007669"/>
    <property type="project" value="TreeGrafter"/>
</dbReference>
<dbReference type="GeneTree" id="ENSGT00390000001092"/>
<dbReference type="GO" id="GO:0036064">
    <property type="term" value="C:ciliary basal body"/>
    <property type="evidence" value="ECO:0007669"/>
    <property type="project" value="TreeGrafter"/>
</dbReference>